<feature type="chain" id="PRO_5042991464" evidence="3">
    <location>
        <begin position="19"/>
        <end position="551"/>
    </location>
</feature>
<dbReference type="Pfam" id="PF00561">
    <property type="entry name" value="Abhydrolase_1"/>
    <property type="match status" value="1"/>
</dbReference>
<dbReference type="AlphaFoldDB" id="A0AAN6RF05"/>
<dbReference type="GO" id="GO:0016787">
    <property type="term" value="F:hydrolase activity"/>
    <property type="evidence" value="ECO:0007669"/>
    <property type="project" value="UniProtKB-KW"/>
</dbReference>
<dbReference type="InterPro" id="IPR051601">
    <property type="entry name" value="Serine_prot/Carboxylest_S33"/>
</dbReference>
<feature type="domain" description="Peptidase S33 tripeptidyl aminopeptidase-like C-terminal" evidence="5">
    <location>
        <begin position="413"/>
        <end position="508"/>
    </location>
</feature>
<organism evidence="6 7">
    <name type="scientific">Pseudopithomyces chartarum</name>
    <dbReference type="NCBI Taxonomy" id="1892770"/>
    <lineage>
        <taxon>Eukaryota</taxon>
        <taxon>Fungi</taxon>
        <taxon>Dikarya</taxon>
        <taxon>Ascomycota</taxon>
        <taxon>Pezizomycotina</taxon>
        <taxon>Dothideomycetes</taxon>
        <taxon>Pleosporomycetidae</taxon>
        <taxon>Pleosporales</taxon>
        <taxon>Massarineae</taxon>
        <taxon>Didymosphaeriaceae</taxon>
        <taxon>Pseudopithomyces</taxon>
    </lineage>
</organism>
<evidence type="ECO:0000256" key="1">
    <source>
        <dbReference type="ARBA" id="ARBA00010088"/>
    </source>
</evidence>
<dbReference type="SUPFAM" id="SSF53474">
    <property type="entry name" value="alpha/beta-Hydrolases"/>
    <property type="match status" value="1"/>
</dbReference>
<feature type="signal peptide" evidence="3">
    <location>
        <begin position="1"/>
        <end position="18"/>
    </location>
</feature>
<comment type="caution">
    <text evidence="6">The sequence shown here is derived from an EMBL/GenBank/DDBJ whole genome shotgun (WGS) entry which is preliminary data.</text>
</comment>
<dbReference type="InterPro" id="IPR000073">
    <property type="entry name" value="AB_hydrolase_1"/>
</dbReference>
<sequence length="551" mass="59073">MALKHTLISLLLSSTAVAAPTETVQKKRANDALEWGPCSEDDPNAELYATLPVPLECGSLVVPLDWTAPESNKTHVLSLVRAPALKQPAKGSIQINPGGPGIPGKASLVGVALDYLALSGGEYNIVAMDTRGTSEELPFICTTDNSTISQLGSTLVDMGVSEREFLTGWAWGTQVAGVCQYQGNGNLTGEYIGTAATARDMARVAEVIDEDGLIRYWGISYGTTLGATIAAMFPDRIDRMIIDGVQNAKQYYYEWTDQEEWVLQDKVVDYFFDACVQAGPELCTLAAYNRTGSELACDFRSFIKNVTNAPIGIPNPGAIVNEVVVKGQVFLQSYGVTGWGNFSQSVAALLYGSEDEKLKALSKAASSSTSTSFSAALWGIHCGDRIPRADNVEDVTPALRRQISESYYGGINADTQALCAQWPWKAKEIYQGNFEAKTKHPILVMSNSLDGQTPLLSAQNMSAGFEGAVVLENDAVGHSASSYPNSCIASHVLGYWLNGTLPSEGTLCEAEWGPFEGVGRTWAAVVAAMANGTVNATDNAFSAKKWLEEHE</sequence>
<dbReference type="Pfam" id="PF08386">
    <property type="entry name" value="Abhydrolase_4"/>
    <property type="match status" value="1"/>
</dbReference>
<gene>
    <name evidence="6" type="ORF">GRF29_112g508157</name>
</gene>
<evidence type="ECO:0000313" key="7">
    <source>
        <dbReference type="Proteomes" id="UP001280581"/>
    </source>
</evidence>
<dbReference type="EMBL" id="WVTA01000011">
    <property type="protein sequence ID" value="KAK3203196.1"/>
    <property type="molecule type" value="Genomic_DNA"/>
</dbReference>
<name>A0AAN6RF05_9PLEO</name>
<evidence type="ECO:0000313" key="6">
    <source>
        <dbReference type="EMBL" id="KAK3203196.1"/>
    </source>
</evidence>
<evidence type="ECO:0000256" key="2">
    <source>
        <dbReference type="ARBA" id="ARBA00022801"/>
    </source>
</evidence>
<evidence type="ECO:0000259" key="4">
    <source>
        <dbReference type="Pfam" id="PF00561"/>
    </source>
</evidence>
<comment type="similarity">
    <text evidence="1">Belongs to the peptidase S33 family.</text>
</comment>
<reference evidence="6 7" key="1">
    <citation type="submission" date="2021-02" db="EMBL/GenBank/DDBJ databases">
        <title>Genome assembly of Pseudopithomyces chartarum.</title>
        <authorList>
            <person name="Jauregui R."/>
            <person name="Singh J."/>
            <person name="Voisey C."/>
        </authorList>
    </citation>
    <scope>NUCLEOTIDE SEQUENCE [LARGE SCALE GENOMIC DNA]</scope>
    <source>
        <strain evidence="6 7">AGR01</strain>
    </source>
</reference>
<dbReference type="PANTHER" id="PTHR43248">
    <property type="entry name" value="2-SUCCINYL-6-HYDROXY-2,4-CYCLOHEXADIENE-1-CARBOXYLATE SYNTHASE"/>
    <property type="match status" value="1"/>
</dbReference>
<proteinExistence type="inferred from homology"/>
<dbReference type="InterPro" id="IPR013595">
    <property type="entry name" value="Pept_S33_TAP-like_C"/>
</dbReference>
<keyword evidence="2" id="KW-0378">Hydrolase</keyword>
<dbReference type="PANTHER" id="PTHR43248:SF25">
    <property type="entry name" value="AB HYDROLASE-1 DOMAIN-CONTAINING PROTEIN-RELATED"/>
    <property type="match status" value="1"/>
</dbReference>
<dbReference type="Proteomes" id="UP001280581">
    <property type="component" value="Unassembled WGS sequence"/>
</dbReference>
<feature type="domain" description="AB hydrolase-1" evidence="4">
    <location>
        <begin position="100"/>
        <end position="245"/>
    </location>
</feature>
<dbReference type="Gene3D" id="3.40.50.1820">
    <property type="entry name" value="alpha/beta hydrolase"/>
    <property type="match status" value="1"/>
</dbReference>
<accession>A0AAN6RF05</accession>
<dbReference type="InterPro" id="IPR029058">
    <property type="entry name" value="AB_hydrolase_fold"/>
</dbReference>
<keyword evidence="3" id="KW-0732">Signal</keyword>
<evidence type="ECO:0000256" key="3">
    <source>
        <dbReference type="SAM" id="SignalP"/>
    </source>
</evidence>
<protein>
    <submittedName>
        <fullName evidence="6">Uncharacterized protein</fullName>
    </submittedName>
</protein>
<keyword evidence="7" id="KW-1185">Reference proteome</keyword>
<evidence type="ECO:0000259" key="5">
    <source>
        <dbReference type="Pfam" id="PF08386"/>
    </source>
</evidence>